<comment type="similarity">
    <text evidence="1">Belongs to the membrane fusion protein (MFP) (TC 8.A.1) family.</text>
</comment>
<keyword evidence="2" id="KW-0175">Coiled coil</keyword>
<name>A0A8J7RSE1_9BACT</name>
<accession>A0A8J7RSE1</accession>
<dbReference type="NCBIfam" id="TIGR01730">
    <property type="entry name" value="RND_mfp"/>
    <property type="match status" value="1"/>
</dbReference>
<evidence type="ECO:0000313" key="5">
    <source>
        <dbReference type="Proteomes" id="UP000673975"/>
    </source>
</evidence>
<sequence length="369" mass="41257">MIALAHLSGSRPYTAPLLILSLVFGGFAAACSDDNGGEEAGTRSTEREEVRPVVIFDRADDQPLYHHIETQGTVEPLREIKLYNRLAGFIESNVIRDGRRVAGGDTILALDDREWQMALEDAQNALEKASSEYQIERNQRLRDAGSEALPDEMDRFLRNVHGYSEAMVQVRRAELDLSYTSLVAPFDGQIHTRENFTRGQYLSAGTELGRLVDQSQVRVRFDMLESELADVDEGMTVELETGFGYRASGVVEAVSPVVDDESKTGQVVALFDNPEGRLRGGMTVDGRVLIESVEGRSRIPRAAKLTRDDRPLVFRLNGDEVEWIYIDPVAVTSEWVVINDEEITPGDTLAVDQHFAISHMQKVNPRFRF</sequence>
<dbReference type="Gene3D" id="2.40.50.100">
    <property type="match status" value="1"/>
</dbReference>
<dbReference type="InterPro" id="IPR058792">
    <property type="entry name" value="Beta-barrel_RND_2"/>
</dbReference>
<dbReference type="Pfam" id="PF25954">
    <property type="entry name" value="Beta-barrel_RND_2"/>
    <property type="match status" value="1"/>
</dbReference>
<organism evidence="4 5">
    <name type="scientific">Natronogracilivirga saccharolytica</name>
    <dbReference type="NCBI Taxonomy" id="2812953"/>
    <lineage>
        <taxon>Bacteria</taxon>
        <taxon>Pseudomonadati</taxon>
        <taxon>Balneolota</taxon>
        <taxon>Balneolia</taxon>
        <taxon>Balneolales</taxon>
        <taxon>Cyclonatronaceae</taxon>
        <taxon>Natronogracilivirga</taxon>
    </lineage>
</organism>
<gene>
    <name evidence="4" type="ORF">NATSA_09515</name>
</gene>
<dbReference type="Proteomes" id="UP000673975">
    <property type="component" value="Unassembled WGS sequence"/>
</dbReference>
<dbReference type="AlphaFoldDB" id="A0A8J7RSE1"/>
<feature type="domain" description="CusB-like beta-barrel" evidence="3">
    <location>
        <begin position="219"/>
        <end position="286"/>
    </location>
</feature>
<dbReference type="EMBL" id="JAFIDN010000007">
    <property type="protein sequence ID" value="MBP3192899.1"/>
    <property type="molecule type" value="Genomic_DNA"/>
</dbReference>
<dbReference type="GO" id="GO:0015562">
    <property type="term" value="F:efflux transmembrane transporter activity"/>
    <property type="evidence" value="ECO:0007669"/>
    <property type="project" value="TreeGrafter"/>
</dbReference>
<feature type="coiled-coil region" evidence="2">
    <location>
        <begin position="112"/>
        <end position="139"/>
    </location>
</feature>
<evidence type="ECO:0000256" key="1">
    <source>
        <dbReference type="ARBA" id="ARBA00009477"/>
    </source>
</evidence>
<dbReference type="PANTHER" id="PTHR30469:SF15">
    <property type="entry name" value="HLYD FAMILY OF SECRETION PROTEINS"/>
    <property type="match status" value="1"/>
</dbReference>
<dbReference type="Gene3D" id="1.10.287.470">
    <property type="entry name" value="Helix hairpin bin"/>
    <property type="match status" value="1"/>
</dbReference>
<reference evidence="4" key="1">
    <citation type="submission" date="2021-02" db="EMBL/GenBank/DDBJ databases">
        <title>Natronogracilivirga saccharolytica gen. nov. sp. nov. a new anaerobic, haloalkiliphilic carbohydrate-fermenting bacterium from soda lake and proposing of Cyclonatronumiaceae fam. nov. in the phylum Balneolaeota.</title>
        <authorList>
            <person name="Zhilina T.N."/>
            <person name="Sorokin D.Y."/>
            <person name="Zavarzina D.G."/>
            <person name="Toshchakov S.V."/>
            <person name="Kublanov I.V."/>
        </authorList>
    </citation>
    <scope>NUCLEOTIDE SEQUENCE</scope>
    <source>
        <strain evidence="4">Z-1702</strain>
    </source>
</reference>
<evidence type="ECO:0000259" key="3">
    <source>
        <dbReference type="Pfam" id="PF25954"/>
    </source>
</evidence>
<keyword evidence="5" id="KW-1185">Reference proteome</keyword>
<dbReference type="GO" id="GO:1990281">
    <property type="term" value="C:efflux pump complex"/>
    <property type="evidence" value="ECO:0007669"/>
    <property type="project" value="TreeGrafter"/>
</dbReference>
<evidence type="ECO:0000313" key="4">
    <source>
        <dbReference type="EMBL" id="MBP3192899.1"/>
    </source>
</evidence>
<dbReference type="Gene3D" id="2.40.30.170">
    <property type="match status" value="1"/>
</dbReference>
<protein>
    <submittedName>
        <fullName evidence="4">Efflux RND transporter periplasmic adaptor subunit</fullName>
    </submittedName>
</protein>
<evidence type="ECO:0000256" key="2">
    <source>
        <dbReference type="SAM" id="Coils"/>
    </source>
</evidence>
<dbReference type="InterPro" id="IPR006143">
    <property type="entry name" value="RND_pump_MFP"/>
</dbReference>
<dbReference type="SUPFAM" id="SSF111369">
    <property type="entry name" value="HlyD-like secretion proteins"/>
    <property type="match status" value="1"/>
</dbReference>
<dbReference type="PANTHER" id="PTHR30469">
    <property type="entry name" value="MULTIDRUG RESISTANCE PROTEIN MDTA"/>
    <property type="match status" value="1"/>
</dbReference>
<comment type="caution">
    <text evidence="4">The sequence shown here is derived from an EMBL/GenBank/DDBJ whole genome shotgun (WGS) entry which is preliminary data.</text>
</comment>
<dbReference type="RefSeq" id="WP_210512043.1">
    <property type="nucleotide sequence ID" value="NZ_JAFIDN010000007.1"/>
</dbReference>
<proteinExistence type="inferred from homology"/>